<protein>
    <submittedName>
        <fullName evidence="5">Uncharacterized protein</fullName>
    </submittedName>
</protein>
<reference evidence="5 6" key="1">
    <citation type="journal article" date="2006" name="Science">
        <title>The genome of black cottonwood, Populus trichocarpa (Torr. &amp; Gray).</title>
        <authorList>
            <person name="Tuskan G.A."/>
            <person name="Difazio S."/>
            <person name="Jansson S."/>
            <person name="Bohlmann J."/>
            <person name="Grigoriev I."/>
            <person name="Hellsten U."/>
            <person name="Putnam N."/>
            <person name="Ralph S."/>
            <person name="Rombauts S."/>
            <person name="Salamov A."/>
            <person name="Schein J."/>
            <person name="Sterck L."/>
            <person name="Aerts A."/>
            <person name="Bhalerao R.R."/>
            <person name="Bhalerao R.P."/>
            <person name="Blaudez D."/>
            <person name="Boerjan W."/>
            <person name="Brun A."/>
            <person name="Brunner A."/>
            <person name="Busov V."/>
            <person name="Campbell M."/>
            <person name="Carlson J."/>
            <person name="Chalot M."/>
            <person name="Chapman J."/>
            <person name="Chen G.L."/>
            <person name="Cooper D."/>
            <person name="Coutinho P.M."/>
            <person name="Couturier J."/>
            <person name="Covert S."/>
            <person name="Cronk Q."/>
            <person name="Cunningham R."/>
            <person name="Davis J."/>
            <person name="Degroeve S."/>
            <person name="Dejardin A."/>
            <person name="Depamphilis C."/>
            <person name="Detter J."/>
            <person name="Dirks B."/>
            <person name="Dubchak I."/>
            <person name="Duplessis S."/>
            <person name="Ehlting J."/>
            <person name="Ellis B."/>
            <person name="Gendler K."/>
            <person name="Goodstein D."/>
            <person name="Gribskov M."/>
            <person name="Grimwood J."/>
            <person name="Groover A."/>
            <person name="Gunter L."/>
            <person name="Hamberger B."/>
            <person name="Heinze B."/>
            <person name="Helariutta Y."/>
            <person name="Henrissat B."/>
            <person name="Holligan D."/>
            <person name="Holt R."/>
            <person name="Huang W."/>
            <person name="Islam-Faridi N."/>
            <person name="Jones S."/>
            <person name="Jones-Rhoades M."/>
            <person name="Jorgensen R."/>
            <person name="Joshi C."/>
            <person name="Kangasjarvi J."/>
            <person name="Karlsson J."/>
            <person name="Kelleher C."/>
            <person name="Kirkpatrick R."/>
            <person name="Kirst M."/>
            <person name="Kohler A."/>
            <person name="Kalluri U."/>
            <person name="Larimer F."/>
            <person name="Leebens-Mack J."/>
            <person name="Leple J.C."/>
            <person name="Locascio P."/>
            <person name="Lou Y."/>
            <person name="Lucas S."/>
            <person name="Martin F."/>
            <person name="Montanini B."/>
            <person name="Napoli C."/>
            <person name="Nelson D.R."/>
            <person name="Nelson C."/>
            <person name="Nieminen K."/>
            <person name="Nilsson O."/>
            <person name="Pereda V."/>
            <person name="Peter G."/>
            <person name="Philippe R."/>
            <person name="Pilate G."/>
            <person name="Poliakov A."/>
            <person name="Razumovskaya J."/>
            <person name="Richardson P."/>
            <person name="Rinaldi C."/>
            <person name="Ritland K."/>
            <person name="Rouze P."/>
            <person name="Ryaboy D."/>
            <person name="Schmutz J."/>
            <person name="Schrader J."/>
            <person name="Segerman B."/>
            <person name="Shin H."/>
            <person name="Siddiqui A."/>
            <person name="Sterky F."/>
            <person name="Terry A."/>
            <person name="Tsai C.J."/>
            <person name="Uberbacher E."/>
            <person name="Unneberg P."/>
            <person name="Vahala J."/>
            <person name="Wall K."/>
            <person name="Wessler S."/>
            <person name="Yang G."/>
            <person name="Yin T."/>
            <person name="Douglas C."/>
            <person name="Marra M."/>
            <person name="Sandberg G."/>
            <person name="Van de Peer Y."/>
            <person name="Rokhsar D."/>
        </authorList>
    </citation>
    <scope>NUCLEOTIDE SEQUENCE [LARGE SCALE GENOMIC DNA]</scope>
    <source>
        <strain evidence="6">cv. Nisqually</strain>
    </source>
</reference>
<dbReference type="GO" id="GO:0046872">
    <property type="term" value="F:metal ion binding"/>
    <property type="evidence" value="ECO:0007669"/>
    <property type="project" value="UniProtKB-KW"/>
</dbReference>
<keyword evidence="4" id="KW-0460">Magnesium</keyword>
<dbReference type="GO" id="GO:0016787">
    <property type="term" value="F:hydrolase activity"/>
    <property type="evidence" value="ECO:0007669"/>
    <property type="project" value="UniProtKB-KW"/>
</dbReference>
<dbReference type="InterPro" id="IPR023214">
    <property type="entry name" value="HAD_sf"/>
</dbReference>
<dbReference type="PANTHER" id="PTHR12103">
    <property type="entry name" value="5'-NUCLEOTIDASE DOMAIN-CONTAINING"/>
    <property type="match status" value="1"/>
</dbReference>
<sequence>MERRDGVQEPCIWSSPEGGKGKVEPGKRIFCNRVLNISVKAVGLDMDYTLAQYKPETFEKLAYEGTIKKFNGVSMQLLEWKFEWEYMVRGLVLDKKRGNILKWAYHGFTELSKEEKVNTYGNTLIRNAFDWPDYVLVDTHFSLAGAYLFAQLVEFMDKYRERALYVGDHIYGDILRSKKVLGWRTMLIVPELEREVKLLWEQRNSNKFHKVWGQLMKTGYQNSRFAHQVRSKSFQYHSTQNCFMLLSS</sequence>
<gene>
    <name evidence="5" type="ORF">POPTR_002G260200</name>
</gene>
<dbReference type="ExpressionAtlas" id="B9GRY1">
    <property type="expression patterns" value="differential"/>
</dbReference>
<evidence type="ECO:0000313" key="6">
    <source>
        <dbReference type="Proteomes" id="UP000006729"/>
    </source>
</evidence>
<dbReference type="InterPro" id="IPR008380">
    <property type="entry name" value="HAD-SF_hydro_IG_5-nucl"/>
</dbReference>
<evidence type="ECO:0000256" key="2">
    <source>
        <dbReference type="ARBA" id="ARBA00022723"/>
    </source>
</evidence>
<dbReference type="PANTHER" id="PTHR12103:SF15">
    <property type="entry name" value="CYTOSOLIC PURINE 5'-NUCLEOTIDASE"/>
    <property type="match status" value="1"/>
</dbReference>
<dbReference type="Gene3D" id="3.40.50.1000">
    <property type="entry name" value="HAD superfamily/HAD-like"/>
    <property type="match status" value="1"/>
</dbReference>
<dbReference type="Proteomes" id="UP000006729">
    <property type="component" value="Chromosome 2"/>
</dbReference>
<evidence type="ECO:0000256" key="1">
    <source>
        <dbReference type="ARBA" id="ARBA00009589"/>
    </source>
</evidence>
<accession>B9GRY1</accession>
<keyword evidence="2" id="KW-0479">Metal-binding</keyword>
<dbReference type="EMBL" id="CM009291">
    <property type="protein sequence ID" value="PNT51812.1"/>
    <property type="molecule type" value="Genomic_DNA"/>
</dbReference>
<comment type="similarity">
    <text evidence="1">Belongs to the 5'(3')-deoxyribonucleotidase family.</text>
</comment>
<organism evidence="5 6">
    <name type="scientific">Populus trichocarpa</name>
    <name type="common">Western balsam poplar</name>
    <name type="synonym">Populus balsamifera subsp. trichocarpa</name>
    <dbReference type="NCBI Taxonomy" id="3694"/>
    <lineage>
        <taxon>Eukaryota</taxon>
        <taxon>Viridiplantae</taxon>
        <taxon>Streptophyta</taxon>
        <taxon>Embryophyta</taxon>
        <taxon>Tracheophyta</taxon>
        <taxon>Spermatophyta</taxon>
        <taxon>Magnoliopsida</taxon>
        <taxon>eudicotyledons</taxon>
        <taxon>Gunneridae</taxon>
        <taxon>Pentapetalae</taxon>
        <taxon>rosids</taxon>
        <taxon>fabids</taxon>
        <taxon>Malpighiales</taxon>
        <taxon>Salicaceae</taxon>
        <taxon>Saliceae</taxon>
        <taxon>Populus</taxon>
    </lineage>
</organism>
<dbReference type="InParanoid" id="B9GRY1"/>
<dbReference type="eggNOG" id="KOG2469">
    <property type="taxonomic scope" value="Eukaryota"/>
</dbReference>
<dbReference type="HOGENOM" id="CLU_1121657_0_0_1"/>
<name>B9GRY1_POPTR</name>
<evidence type="ECO:0000256" key="4">
    <source>
        <dbReference type="ARBA" id="ARBA00022842"/>
    </source>
</evidence>
<dbReference type="AlphaFoldDB" id="B9GRY1"/>
<keyword evidence="3" id="KW-0378">Hydrolase</keyword>
<dbReference type="SUPFAM" id="SSF56784">
    <property type="entry name" value="HAD-like"/>
    <property type="match status" value="2"/>
</dbReference>
<proteinExistence type="inferred from homology"/>
<evidence type="ECO:0000256" key="3">
    <source>
        <dbReference type="ARBA" id="ARBA00022801"/>
    </source>
</evidence>
<dbReference type="Pfam" id="PF05761">
    <property type="entry name" value="5_nucleotid"/>
    <property type="match status" value="2"/>
</dbReference>
<evidence type="ECO:0000313" key="5">
    <source>
        <dbReference type="EMBL" id="PNT51812.1"/>
    </source>
</evidence>
<dbReference type="InterPro" id="IPR036412">
    <property type="entry name" value="HAD-like_sf"/>
</dbReference>
<keyword evidence="6" id="KW-1185">Reference proteome</keyword>